<accession>A0A6A3SK29</accession>
<comment type="caution">
    <text evidence="1">The sequence shown here is derived from an EMBL/GenBank/DDBJ whole genome shotgun (WGS) entry which is preliminary data.</text>
</comment>
<name>A0A6A3SK29_9STRA</name>
<evidence type="ECO:0000313" key="2">
    <source>
        <dbReference type="Proteomes" id="UP000441208"/>
    </source>
</evidence>
<gene>
    <name evidence="1" type="ORF">PF007_g8803</name>
</gene>
<dbReference type="AlphaFoldDB" id="A0A6A3SK29"/>
<sequence length="53" mass="5994">MALGGRRWVKEKWPICRLRKLEDAIFNRLMDGDEIAPGQYATGCISGVATWVN</sequence>
<protein>
    <submittedName>
        <fullName evidence="1">Uncharacterized protein</fullName>
    </submittedName>
</protein>
<reference evidence="1 2" key="1">
    <citation type="submission" date="2018-08" db="EMBL/GenBank/DDBJ databases">
        <title>Genomic investigation of the strawberry pathogen Phytophthora fragariae indicates pathogenicity is determined by transcriptional variation in three key races.</title>
        <authorList>
            <person name="Adams T.M."/>
            <person name="Armitage A.D."/>
            <person name="Sobczyk M.K."/>
            <person name="Bates H.J."/>
            <person name="Dunwell J.M."/>
            <person name="Nellist C.F."/>
            <person name="Harrison R.J."/>
        </authorList>
    </citation>
    <scope>NUCLEOTIDE SEQUENCE [LARGE SCALE GENOMIC DNA]</scope>
    <source>
        <strain evidence="1 2">NOV-71</strain>
    </source>
</reference>
<dbReference type="EMBL" id="QXFZ01000378">
    <property type="protein sequence ID" value="KAE9118771.1"/>
    <property type="molecule type" value="Genomic_DNA"/>
</dbReference>
<proteinExistence type="predicted"/>
<organism evidence="1 2">
    <name type="scientific">Phytophthora fragariae</name>
    <dbReference type="NCBI Taxonomy" id="53985"/>
    <lineage>
        <taxon>Eukaryota</taxon>
        <taxon>Sar</taxon>
        <taxon>Stramenopiles</taxon>
        <taxon>Oomycota</taxon>
        <taxon>Peronosporomycetes</taxon>
        <taxon>Peronosporales</taxon>
        <taxon>Peronosporaceae</taxon>
        <taxon>Phytophthora</taxon>
    </lineage>
</organism>
<evidence type="ECO:0000313" key="1">
    <source>
        <dbReference type="EMBL" id="KAE9118771.1"/>
    </source>
</evidence>
<dbReference type="Proteomes" id="UP000441208">
    <property type="component" value="Unassembled WGS sequence"/>
</dbReference>